<dbReference type="PROSITE" id="PS51118">
    <property type="entry name" value="HTH_HXLR"/>
    <property type="match status" value="1"/>
</dbReference>
<dbReference type="Pfam" id="PF01638">
    <property type="entry name" value="HxlR"/>
    <property type="match status" value="1"/>
</dbReference>
<dbReference type="InterPro" id="IPR036388">
    <property type="entry name" value="WH-like_DNA-bd_sf"/>
</dbReference>
<evidence type="ECO:0000313" key="5">
    <source>
        <dbReference type="EMBL" id="ASJ55952.1"/>
    </source>
</evidence>
<organism evidence="5 6">
    <name type="scientific">Brevibacillus formosus</name>
    <dbReference type="NCBI Taxonomy" id="54913"/>
    <lineage>
        <taxon>Bacteria</taxon>
        <taxon>Bacillati</taxon>
        <taxon>Bacillota</taxon>
        <taxon>Bacilli</taxon>
        <taxon>Bacillales</taxon>
        <taxon>Paenibacillaceae</taxon>
        <taxon>Brevibacillus</taxon>
    </lineage>
</organism>
<dbReference type="RefSeq" id="WP_088909573.1">
    <property type="nucleotide sequence ID" value="NZ_CP018145.1"/>
</dbReference>
<dbReference type="EMBL" id="CP018145">
    <property type="protein sequence ID" value="ASJ55952.1"/>
    <property type="molecule type" value="Genomic_DNA"/>
</dbReference>
<evidence type="ECO:0000256" key="3">
    <source>
        <dbReference type="ARBA" id="ARBA00023163"/>
    </source>
</evidence>
<reference evidence="5 6" key="1">
    <citation type="submission" date="2016-11" db="EMBL/GenBank/DDBJ databases">
        <authorList>
            <person name="Jaros S."/>
            <person name="Januszkiewicz K."/>
            <person name="Wedrychowicz H."/>
        </authorList>
    </citation>
    <scope>NUCLEOTIDE SEQUENCE [LARGE SCALE GENOMIC DNA]</scope>
    <source>
        <strain evidence="5 6">NF2</strain>
    </source>
</reference>
<evidence type="ECO:0000313" key="6">
    <source>
        <dbReference type="Proteomes" id="UP000197781"/>
    </source>
</evidence>
<proteinExistence type="predicted"/>
<dbReference type="GO" id="GO:0003677">
    <property type="term" value="F:DNA binding"/>
    <property type="evidence" value="ECO:0007669"/>
    <property type="project" value="UniProtKB-KW"/>
</dbReference>
<keyword evidence="1" id="KW-0805">Transcription regulation</keyword>
<dbReference type="Proteomes" id="UP000197781">
    <property type="component" value="Chromosome"/>
</dbReference>
<dbReference type="KEGG" id="bfm:BP422_21840"/>
<gene>
    <name evidence="5" type="ORF">BP422_21840</name>
</gene>
<dbReference type="PANTHER" id="PTHR33204:SF29">
    <property type="entry name" value="TRANSCRIPTIONAL REGULATOR"/>
    <property type="match status" value="1"/>
</dbReference>
<evidence type="ECO:0000256" key="1">
    <source>
        <dbReference type="ARBA" id="ARBA00023015"/>
    </source>
</evidence>
<dbReference type="PANTHER" id="PTHR33204">
    <property type="entry name" value="TRANSCRIPTIONAL REGULATOR, MARR FAMILY"/>
    <property type="match status" value="1"/>
</dbReference>
<dbReference type="InterPro" id="IPR036390">
    <property type="entry name" value="WH_DNA-bd_sf"/>
</dbReference>
<dbReference type="Gene3D" id="1.10.10.10">
    <property type="entry name" value="Winged helix-like DNA-binding domain superfamily/Winged helix DNA-binding domain"/>
    <property type="match status" value="1"/>
</dbReference>
<name>A0A220MM16_9BACL</name>
<feature type="domain" description="HTH hxlR-type" evidence="4">
    <location>
        <begin position="18"/>
        <end position="116"/>
    </location>
</feature>
<dbReference type="AlphaFoldDB" id="A0A220MM16"/>
<dbReference type="SUPFAM" id="SSF46785">
    <property type="entry name" value="Winged helix' DNA-binding domain"/>
    <property type="match status" value="1"/>
</dbReference>
<keyword evidence="2" id="KW-0238">DNA-binding</keyword>
<evidence type="ECO:0000259" key="4">
    <source>
        <dbReference type="PROSITE" id="PS51118"/>
    </source>
</evidence>
<accession>A0A220MM16</accession>
<keyword evidence="3" id="KW-0804">Transcription</keyword>
<sequence>MKKKPAMRYLLNGKEYPCPIELAVSVFAGRWKVSIICQLLKGKKRYGELKKNIIGVNHKMLAEQLRELEEAGIVKREVYPVVPPKVEYELTERGHGLSPVIEYLREWGEHFQTESPEESLSTAHGS</sequence>
<evidence type="ECO:0000256" key="2">
    <source>
        <dbReference type="ARBA" id="ARBA00023125"/>
    </source>
</evidence>
<protein>
    <submittedName>
        <fullName evidence="5">MarR family transcriptional regulator</fullName>
    </submittedName>
</protein>
<dbReference type="InterPro" id="IPR002577">
    <property type="entry name" value="HTH_HxlR"/>
</dbReference>